<reference evidence="1" key="1">
    <citation type="submission" date="2021-11" db="EMBL/GenBank/DDBJ databases">
        <title>Study of the species diversity of bacterial strains isolated from a unique natural object - Shulgan-Tash cave (Bashkiria).</title>
        <authorList>
            <person name="Sazanova A.L."/>
            <person name="Chirak E.R."/>
            <person name="Safronova V.I."/>
        </authorList>
    </citation>
    <scope>NUCLEOTIDE SEQUENCE</scope>
    <source>
        <strain evidence="1">P1</strain>
    </source>
</reference>
<dbReference type="Proteomes" id="UP001059663">
    <property type="component" value="Chromosome"/>
</dbReference>
<proteinExistence type="predicted"/>
<evidence type="ECO:0000313" key="2">
    <source>
        <dbReference type="Proteomes" id="UP001059663"/>
    </source>
</evidence>
<evidence type="ECO:0000313" key="1">
    <source>
        <dbReference type="EMBL" id="UUZ44567.1"/>
    </source>
</evidence>
<dbReference type="EMBL" id="CP087977">
    <property type="protein sequence ID" value="UUZ44567.1"/>
    <property type="molecule type" value="Genomic_DNA"/>
</dbReference>
<organism evidence="1 2">
    <name type="scientific">Janibacter limosus</name>
    <dbReference type="NCBI Taxonomy" id="53458"/>
    <lineage>
        <taxon>Bacteria</taxon>
        <taxon>Bacillati</taxon>
        <taxon>Actinomycetota</taxon>
        <taxon>Actinomycetes</taxon>
        <taxon>Micrococcales</taxon>
        <taxon>Intrasporangiaceae</taxon>
        <taxon>Janibacter</taxon>
    </lineage>
</organism>
<gene>
    <name evidence="1" type="ORF">LP422_19730</name>
</gene>
<protein>
    <submittedName>
        <fullName evidence="1">Uncharacterized protein</fullName>
    </submittedName>
</protein>
<name>A0AC61U3G1_9MICO</name>
<sequence>MTALDVGDGVSVICARVVPTEPDVDPVSLRGKVIDRAEERLAPYKRPREVRFVGALPRTANGKVVRRDLPAPGGGGLADE</sequence>
<accession>A0AC61U3G1</accession>